<dbReference type="GO" id="GO:0043041">
    <property type="term" value="P:amino acid activation for nonribosomal peptide biosynthetic process"/>
    <property type="evidence" value="ECO:0007669"/>
    <property type="project" value="TreeGrafter"/>
</dbReference>
<reference evidence="6" key="1">
    <citation type="submission" date="2023-02" db="EMBL/GenBank/DDBJ databases">
        <title>Colletotrichum kahawae CIFC_Que2 genome sequencing and assembly.</title>
        <authorList>
            <person name="Baroncelli R."/>
        </authorList>
    </citation>
    <scope>NUCLEOTIDE SEQUENCE</scope>
    <source>
        <strain evidence="6">CIFC_Que2</strain>
    </source>
</reference>
<dbReference type="PROSITE" id="PS00455">
    <property type="entry name" value="AMP_BINDING"/>
    <property type="match status" value="1"/>
</dbReference>
<evidence type="ECO:0000313" key="6">
    <source>
        <dbReference type="EMBL" id="KAK2757742.1"/>
    </source>
</evidence>
<dbReference type="InterPro" id="IPR023213">
    <property type="entry name" value="CAT-like_dom_sf"/>
</dbReference>
<dbReference type="SUPFAM" id="SSF52777">
    <property type="entry name" value="CoA-dependent acyltransferases"/>
    <property type="match status" value="7"/>
</dbReference>
<dbReference type="InterPro" id="IPR020845">
    <property type="entry name" value="AMP-binding_CS"/>
</dbReference>
<keyword evidence="2" id="KW-0597">Phosphoprotein</keyword>
<feature type="region of interest" description="Disordered" evidence="4">
    <location>
        <begin position="2115"/>
        <end position="2138"/>
    </location>
</feature>
<dbReference type="Gene3D" id="3.40.50.12780">
    <property type="entry name" value="N-terminal domain of ligase-like"/>
    <property type="match status" value="2"/>
</dbReference>
<dbReference type="InterPro" id="IPR036736">
    <property type="entry name" value="ACP-like_sf"/>
</dbReference>
<dbReference type="SUPFAM" id="SSF56801">
    <property type="entry name" value="Acetyl-CoA synthetase-like"/>
    <property type="match status" value="2"/>
</dbReference>
<accession>A0AAD9YC37</accession>
<keyword evidence="7" id="KW-1185">Reference proteome</keyword>
<feature type="domain" description="Carrier" evidence="5">
    <location>
        <begin position="1204"/>
        <end position="1281"/>
    </location>
</feature>
<dbReference type="GO" id="GO:0031177">
    <property type="term" value="F:phosphopantetheine binding"/>
    <property type="evidence" value="ECO:0007669"/>
    <property type="project" value="TreeGrafter"/>
</dbReference>
<sequence>MSSRADDIVHALPARLPRDLLSAEGTIPVPTEEPVEEMDRMKERVDVLHAQFERQAEATPDLLALSFYASLDAPPIDLTYAELDARANGLASVLREEDAEVIPICMQRSVELYVAASDESRASEILTEQDPATCSWLSTLKEKLTNSLHGDLRPKNTSYILPATPVQESLLVETMIEPGAYWSHRIFDLGHLGEADTARLKAAWTAAASHVDILRTAFCPLSHFSVHDDKLKSCSSGQWAREHGIYAAVLQLVLDTPYVHWTTLHNADAETLADLAKQIHLELAPLGANRARSPWAVTFSEANSKMMLSMHHALHNAESSSILLDMVARLYRDPQQSVAINSTALQMARGMELGLLPSMSQRNEACSAWRKRLHGLVETDGALNSPFPDLTGSRQKSTRTILSAKASVPSHLLEARRTGLPDLPRLMQSAFGCILAAVLELRTVIFGQTVSQRVLHPDVARVVGPAMATLPVVIRAHVSTAAELWTEMNRDASSLSAIAHCLHPVDLKKMINEGSGESNARFPALFVYHPILEAGEGVVDAGRAVFKEVGQALSLNVEHPMALNIFEVDNTVELTGDSRVISQAMLDLMLQQILNQARVMLENPNLPLNQLQNYMDRELVATVGESATFVGKDIATNPAALVTKQATEHPEWIAVEEIFLDDDDDGSDRITTETLTYRELEVLVNAIASKLTSHEANLQPGDVVALYLERDIKSLAAIIAIFKCGYIYLPIDEGLPSARKQLLVHDAHAKLVVTTEDMVANLDLLPARDPPALFLPQGDDELEVLRSWPDTVSGSATNTGADGGYLLYTSGSTGRPKGVQVTNESLLHWISAMTKCLIEANAEMADLGGAGKYLNVASRAFDTHLTSMFAPWHLGFRSVIGKDRDGIFGSLQQVVNTVGITNMGSVPSVLLQLGLRLADMPSIRILTIGGEKASHELFEQLTAGNPKAALMNFYGPTEATVGCLSHVVGYHSNARNLGLPLPGLQALLLVPGDGDEQVVARKGEPGEFCIAGPQVAIGYIDRPEENAKAFQYTTLLGGARMRIYRTGHMMRMMHDGTVEFLGRKDQQTKIRGQRFEIGEVEAYIKKVIADQGPLDVAAAVVDQRLLGFLARRRNTLLKAEVDAEPELITQPIQSLRAVLEVVEQACQREFPAFMVPDIMWVSKIPLLAASGKTDAKLLVKLGQDFLNVLQGSDATRSQPTAALTTMTQAEREVLAALEEVMGKQVVATPANVIRNLGIDSLSGMHLLSALKKRGFVKVSLANLLSPSCSVGSLAKEMTLKDLGPGVNGLTEDAITAILPCLPLQSSLVALSLNWLQSDDEAAGVDPPYVTDSRPPVRLQITDNPSSGKTTVSLKIHHALYDGAAITMFRNKIERAYARDYMLVLSDQQSLSTLQRLAIHCDLTHQEMKAIKSSWKTTLLGVQPCRVGAGVGESKQATTNRAARRLAYTAAELKTKPQRKDGETVSLSTALQLATTLCLASLTRSRCIVYGFTMSLRPLLSHVAEGINDFVGPYLNTIIHASILTSAHETLPHLIKRIIRSHADSCQGKMPLVGVDKIQRWAGVEEKLFDSLLTINVLPTDDELADRMDLPGSINSLPGKANIDMALTVDIDLHPNGKIDLALASAGVLTAAQLEGLAALFEEIVVNSANNAATVGQFASGVSYEAPQVRVISTPIPNGEPAQLGSQSIDDSFQVALSGVRDIACRLLSLEKANVNGSTSLYRLGLDSINVLSFVKLINKSEAIKITASAVLRARTLQGVAELIHQAKSRSHKEGHINGELTRGAQSADLHRPYEETLLRVASDLLFIATPLQEGMLSASTTLADQAYVYTHTMRLSDAAREQDAPRFERFSAAVRDIVQACEILRTRFIFTNDDDAPWVGVLKLHHAVYDANSIRAIWRLLNNNYAKRLAAHQEGHDELETTKHLFRPFARLSAAAQRGSIAFWVDTVQDYDYTPVEFSVDAKHASSAFYFSLSKAELSMLQARCREAQVSPKAAMQVAWAKLLCETIYKQADVVFGEVITASQDDDDNVVMGPTINTIPLRMKFSSQMGAASIGEALSLLQTLSDSARGENGRASLRAIQTAWRSSRTDEVDTSAGIFQSLFVYDGILSSADDESPRGPLLPAGAREQVDAGEGDKSPAYDDYPLIVSFRIRDGELHCALRTKMSEAETNRLGTQLEAALRYVVSQDLQDPALGSHLRLADFPRKEERAGAKTAVDKNSDLAGFKSLQDQAVDIVKKAVGSKSGGKNIALDTKLINVGLDSISAIRFSKMLRKQMGIHMSVFEIIRGASVYDIVTKSTSRETHGVVNRRNEKAPLPDGSLKAAAAGRLGVAENQIKTVSPVLSGQRGTLRQWLHSGKRFFEAPWAYRIDDVSVDERAVASYWESLCQTHEILRTTFVCTGGSAELVQVTFDGQVSVASRLTTVRDATISLQKLIQEHVRQGNAEPSDFTRPPARLSFIEALDGKAVVIRVHHALYDAWSIKMIQKDLVSLFDGQPLGPRPSVQSAIKQIIAFRQPEAEQEYRTQHLTGAADTILESGVKPANGTKNSLRSHFKSQFADVLPQDTVDSLTLANKSRTQVSVAVIVAYARALGRLTGRSRPTFGFNYSSRSLSSATGEQTLDLTSMSIPTMTVVPFSLGLETTPAQGLFEAVRNHLAQLAKFAQADDLDKISPSFNTHVNILYSKKTSDTHEGHTLQRLKLGEPLASEYFTKAAPSLTSSTVDILDTSFMPNQQLYFNVLVRQNGNTNVDMSGEEGLLCGDQDLISRLVESFSAEFVEAMRVEGEA</sequence>
<feature type="domain" description="Carrier" evidence="5">
    <location>
        <begin position="2227"/>
        <end position="2302"/>
    </location>
</feature>
<dbReference type="Pfam" id="PF00501">
    <property type="entry name" value="AMP-binding"/>
    <property type="match status" value="1"/>
</dbReference>
<evidence type="ECO:0000259" key="5">
    <source>
        <dbReference type="PROSITE" id="PS50075"/>
    </source>
</evidence>
<dbReference type="GO" id="GO:0044550">
    <property type="term" value="P:secondary metabolite biosynthetic process"/>
    <property type="evidence" value="ECO:0007669"/>
    <property type="project" value="TreeGrafter"/>
</dbReference>
<feature type="compositionally biased region" description="Basic and acidic residues" evidence="4">
    <location>
        <begin position="2128"/>
        <end position="2138"/>
    </location>
</feature>
<dbReference type="EMBL" id="VYYT01000199">
    <property type="protein sequence ID" value="KAK2757742.1"/>
    <property type="molecule type" value="Genomic_DNA"/>
</dbReference>
<dbReference type="InterPro" id="IPR009081">
    <property type="entry name" value="PP-bd_ACP"/>
</dbReference>
<dbReference type="PROSITE" id="PS50075">
    <property type="entry name" value="CARRIER"/>
    <property type="match status" value="3"/>
</dbReference>
<dbReference type="Gene3D" id="3.30.300.30">
    <property type="match status" value="1"/>
</dbReference>
<dbReference type="Pfam" id="PF00668">
    <property type="entry name" value="Condensation"/>
    <property type="match status" value="3"/>
</dbReference>
<feature type="domain" description="Carrier" evidence="5">
    <location>
        <begin position="1693"/>
        <end position="1767"/>
    </location>
</feature>
<keyword evidence="3" id="KW-0436">Ligase</keyword>
<evidence type="ECO:0000256" key="4">
    <source>
        <dbReference type="SAM" id="MobiDB-lite"/>
    </source>
</evidence>
<dbReference type="PANTHER" id="PTHR45527:SF1">
    <property type="entry name" value="FATTY ACID SYNTHASE"/>
    <property type="match status" value="1"/>
</dbReference>
<dbReference type="SUPFAM" id="SSF47336">
    <property type="entry name" value="ACP-like"/>
    <property type="match status" value="2"/>
</dbReference>
<evidence type="ECO:0000256" key="2">
    <source>
        <dbReference type="ARBA" id="ARBA00022553"/>
    </source>
</evidence>
<protein>
    <submittedName>
        <fullName evidence="6">Hydroxamate-type ferrichrome siderophore peptide synthetase</fullName>
    </submittedName>
</protein>
<organism evidence="6 7">
    <name type="scientific">Colletotrichum kahawae</name>
    <name type="common">Coffee berry disease fungus</name>
    <dbReference type="NCBI Taxonomy" id="34407"/>
    <lineage>
        <taxon>Eukaryota</taxon>
        <taxon>Fungi</taxon>
        <taxon>Dikarya</taxon>
        <taxon>Ascomycota</taxon>
        <taxon>Pezizomycotina</taxon>
        <taxon>Sordariomycetes</taxon>
        <taxon>Hypocreomycetidae</taxon>
        <taxon>Glomerellales</taxon>
        <taxon>Glomerellaceae</taxon>
        <taxon>Colletotrichum</taxon>
        <taxon>Colletotrichum gloeosporioides species complex</taxon>
    </lineage>
</organism>
<dbReference type="Pfam" id="PF00550">
    <property type="entry name" value="PP-binding"/>
    <property type="match status" value="2"/>
</dbReference>
<gene>
    <name evidence="6" type="ORF">CKAH01_16989</name>
</gene>
<dbReference type="Gene3D" id="3.30.559.10">
    <property type="entry name" value="Chloramphenicol acetyltransferase-like domain"/>
    <property type="match status" value="4"/>
</dbReference>
<dbReference type="Proteomes" id="UP001281614">
    <property type="component" value="Unassembled WGS sequence"/>
</dbReference>
<dbReference type="Gene3D" id="3.30.559.30">
    <property type="entry name" value="Nonribosomal peptide synthetase, condensation domain"/>
    <property type="match status" value="4"/>
</dbReference>
<dbReference type="InterPro" id="IPR045851">
    <property type="entry name" value="AMP-bd_C_sf"/>
</dbReference>
<dbReference type="InterPro" id="IPR001242">
    <property type="entry name" value="Condensation_dom"/>
</dbReference>
<dbReference type="InterPro" id="IPR042099">
    <property type="entry name" value="ANL_N_sf"/>
</dbReference>
<evidence type="ECO:0000256" key="3">
    <source>
        <dbReference type="ARBA" id="ARBA00022598"/>
    </source>
</evidence>
<dbReference type="GO" id="GO:0005737">
    <property type="term" value="C:cytoplasm"/>
    <property type="evidence" value="ECO:0007669"/>
    <property type="project" value="TreeGrafter"/>
</dbReference>
<name>A0AAD9YC37_COLKA</name>
<dbReference type="Gene3D" id="1.10.1200.10">
    <property type="entry name" value="ACP-like"/>
    <property type="match status" value="1"/>
</dbReference>
<dbReference type="PANTHER" id="PTHR45527">
    <property type="entry name" value="NONRIBOSOMAL PEPTIDE SYNTHETASE"/>
    <property type="match status" value="1"/>
</dbReference>
<dbReference type="GO" id="GO:0016874">
    <property type="term" value="F:ligase activity"/>
    <property type="evidence" value="ECO:0007669"/>
    <property type="project" value="UniProtKB-KW"/>
</dbReference>
<comment type="caution">
    <text evidence="6">The sequence shown here is derived from an EMBL/GenBank/DDBJ whole genome shotgun (WGS) entry which is preliminary data.</text>
</comment>
<proteinExistence type="predicted"/>
<keyword evidence="1" id="KW-0596">Phosphopantetheine</keyword>
<evidence type="ECO:0000256" key="1">
    <source>
        <dbReference type="ARBA" id="ARBA00022450"/>
    </source>
</evidence>
<evidence type="ECO:0000313" key="7">
    <source>
        <dbReference type="Proteomes" id="UP001281614"/>
    </source>
</evidence>
<dbReference type="InterPro" id="IPR000873">
    <property type="entry name" value="AMP-dep_synth/lig_dom"/>
</dbReference>